<keyword evidence="1" id="KW-0472">Membrane</keyword>
<gene>
    <name evidence="3" type="ORF">BCR34DRAFT_235365</name>
</gene>
<name>A0A1Y1Y6N4_9PLEO</name>
<dbReference type="STRING" id="1231657.A0A1Y1Y6N4"/>
<accession>A0A1Y1Y6N4</accession>
<evidence type="ECO:0000313" key="3">
    <source>
        <dbReference type="EMBL" id="ORX93672.1"/>
    </source>
</evidence>
<dbReference type="Gene3D" id="1.10.287.110">
    <property type="entry name" value="DnaJ domain"/>
    <property type="match status" value="1"/>
</dbReference>
<dbReference type="SUPFAM" id="SSF46565">
    <property type="entry name" value="Chaperone J-domain"/>
    <property type="match status" value="1"/>
</dbReference>
<dbReference type="CDD" id="cd06257">
    <property type="entry name" value="DnaJ"/>
    <property type="match status" value="1"/>
</dbReference>
<feature type="transmembrane region" description="Helical" evidence="1">
    <location>
        <begin position="15"/>
        <end position="38"/>
    </location>
</feature>
<dbReference type="Proteomes" id="UP000193144">
    <property type="component" value="Unassembled WGS sequence"/>
</dbReference>
<dbReference type="PROSITE" id="PS50076">
    <property type="entry name" value="DNAJ_2"/>
    <property type="match status" value="1"/>
</dbReference>
<dbReference type="EMBL" id="MCFA01000332">
    <property type="protein sequence ID" value="ORX93672.1"/>
    <property type="molecule type" value="Genomic_DNA"/>
</dbReference>
<reference evidence="3 4" key="1">
    <citation type="submission" date="2016-07" db="EMBL/GenBank/DDBJ databases">
        <title>Pervasive Adenine N6-methylation of Active Genes in Fungi.</title>
        <authorList>
            <consortium name="DOE Joint Genome Institute"/>
            <person name="Mondo S.J."/>
            <person name="Dannebaum R.O."/>
            <person name="Kuo R.C."/>
            <person name="Labutti K."/>
            <person name="Haridas S."/>
            <person name="Kuo A."/>
            <person name="Salamov A."/>
            <person name="Ahrendt S.R."/>
            <person name="Lipzen A."/>
            <person name="Sullivan W."/>
            <person name="Andreopoulos W.B."/>
            <person name="Clum A."/>
            <person name="Lindquist E."/>
            <person name="Daum C."/>
            <person name="Ramamoorthy G.K."/>
            <person name="Gryganskyi A."/>
            <person name="Culley D."/>
            <person name="Magnuson J.K."/>
            <person name="James T.Y."/>
            <person name="O'Malley M.A."/>
            <person name="Stajich J.E."/>
            <person name="Spatafora J.W."/>
            <person name="Visel A."/>
            <person name="Grigoriev I.V."/>
        </authorList>
    </citation>
    <scope>NUCLEOTIDE SEQUENCE [LARGE SCALE GENOMIC DNA]</scope>
    <source>
        <strain evidence="3 4">CBS 115471</strain>
    </source>
</reference>
<dbReference type="Pfam" id="PF00226">
    <property type="entry name" value="DnaJ"/>
    <property type="match status" value="1"/>
</dbReference>
<dbReference type="SMART" id="SM00271">
    <property type="entry name" value="DnaJ"/>
    <property type="match status" value="1"/>
</dbReference>
<keyword evidence="4" id="KW-1185">Reference proteome</keyword>
<keyword evidence="1" id="KW-1133">Transmembrane helix</keyword>
<keyword evidence="1" id="KW-0812">Transmembrane</keyword>
<dbReference type="InterPro" id="IPR001623">
    <property type="entry name" value="DnaJ_domain"/>
</dbReference>
<feature type="domain" description="J" evidence="2">
    <location>
        <begin position="84"/>
        <end position="152"/>
    </location>
</feature>
<dbReference type="InterPro" id="IPR036869">
    <property type="entry name" value="J_dom_sf"/>
</dbReference>
<sequence length="372" mass="42073">MAVQSSVSWDSIGPFIVWQFIIPFVAGWAQTILYSIFIRAGDPKPPPGSPRFVRHRRQLLMTIYAAYFIFIIYEIDFNLQRASTAYHELGVPVDVTESGLQSRFRKLTVRFHPDKVGPNVDQDAANNYYVHLKAARDIVLDPVKRFAYDRFGPNILRTCGQQCLTVRDYTNHQLLVVLTTYGALLVFLVGANALGFLKDGAYWRYWALLAIATYEVRTALRPDHPSLLTKWLNPLLLSTGLRPAYLPFQATIIIRKASLSAAQFLGLLIPLYRDDPAKPAKITEGDSEEARQKQVDRLEAVVTDVAGDTTRLLDLESVPFRENEKAKGELRDALRKYMVQNVVHQEREVRNAIGQSMARRRAGVPSGARGNR</sequence>
<feature type="transmembrane region" description="Helical" evidence="1">
    <location>
        <begin position="59"/>
        <end position="75"/>
    </location>
</feature>
<proteinExistence type="predicted"/>
<evidence type="ECO:0000259" key="2">
    <source>
        <dbReference type="PROSITE" id="PS50076"/>
    </source>
</evidence>
<evidence type="ECO:0000256" key="1">
    <source>
        <dbReference type="SAM" id="Phobius"/>
    </source>
</evidence>
<dbReference type="AlphaFoldDB" id="A0A1Y1Y6N4"/>
<feature type="transmembrane region" description="Helical" evidence="1">
    <location>
        <begin position="174"/>
        <end position="197"/>
    </location>
</feature>
<evidence type="ECO:0000313" key="4">
    <source>
        <dbReference type="Proteomes" id="UP000193144"/>
    </source>
</evidence>
<dbReference type="PRINTS" id="PR00625">
    <property type="entry name" value="JDOMAIN"/>
</dbReference>
<organism evidence="3 4">
    <name type="scientific">Clohesyomyces aquaticus</name>
    <dbReference type="NCBI Taxonomy" id="1231657"/>
    <lineage>
        <taxon>Eukaryota</taxon>
        <taxon>Fungi</taxon>
        <taxon>Dikarya</taxon>
        <taxon>Ascomycota</taxon>
        <taxon>Pezizomycotina</taxon>
        <taxon>Dothideomycetes</taxon>
        <taxon>Pleosporomycetidae</taxon>
        <taxon>Pleosporales</taxon>
        <taxon>Lindgomycetaceae</taxon>
        <taxon>Clohesyomyces</taxon>
    </lineage>
</organism>
<comment type="caution">
    <text evidence="3">The sequence shown here is derived from an EMBL/GenBank/DDBJ whole genome shotgun (WGS) entry which is preliminary data.</text>
</comment>
<protein>
    <recommendedName>
        <fullName evidence="2">J domain-containing protein</fullName>
    </recommendedName>
</protein>
<dbReference type="OrthoDB" id="436519at2759"/>